<dbReference type="AlphaFoldDB" id="A0A409YRN1"/>
<dbReference type="InParanoid" id="A0A409YRN1"/>
<sequence length="135" mass="14874">MIRGPYQERLRDSSFAMFLKHDTSVAKFWWNNGNPPSRKFFEPAAQHDVNPGAKTNDNIPRATGPYQMGDYPTSLPRLLALRGPTKDSLFSLMLGNEADGSGHSPKRRKDSGTYGLKSFFPSPISSVLKAAPSCA</sequence>
<evidence type="ECO:0000256" key="1">
    <source>
        <dbReference type="SAM" id="MobiDB-lite"/>
    </source>
</evidence>
<accession>A0A409YRN1</accession>
<feature type="region of interest" description="Disordered" evidence="1">
    <location>
        <begin position="94"/>
        <end position="118"/>
    </location>
</feature>
<dbReference type="Proteomes" id="UP000284706">
    <property type="component" value="Unassembled WGS sequence"/>
</dbReference>
<comment type="caution">
    <text evidence="2">The sequence shown here is derived from an EMBL/GenBank/DDBJ whole genome shotgun (WGS) entry which is preliminary data.</text>
</comment>
<name>A0A409YRN1_9AGAR</name>
<organism evidence="2 3">
    <name type="scientific">Gymnopilus dilepis</name>
    <dbReference type="NCBI Taxonomy" id="231916"/>
    <lineage>
        <taxon>Eukaryota</taxon>
        <taxon>Fungi</taxon>
        <taxon>Dikarya</taxon>
        <taxon>Basidiomycota</taxon>
        <taxon>Agaricomycotina</taxon>
        <taxon>Agaricomycetes</taxon>
        <taxon>Agaricomycetidae</taxon>
        <taxon>Agaricales</taxon>
        <taxon>Agaricineae</taxon>
        <taxon>Hymenogastraceae</taxon>
        <taxon>Gymnopilus</taxon>
    </lineage>
</organism>
<evidence type="ECO:0000313" key="2">
    <source>
        <dbReference type="EMBL" id="PPR05671.1"/>
    </source>
</evidence>
<reference evidence="2 3" key="1">
    <citation type="journal article" date="2018" name="Evol. Lett.">
        <title>Horizontal gene cluster transfer increased hallucinogenic mushroom diversity.</title>
        <authorList>
            <person name="Reynolds H.T."/>
            <person name="Vijayakumar V."/>
            <person name="Gluck-Thaler E."/>
            <person name="Korotkin H.B."/>
            <person name="Matheny P.B."/>
            <person name="Slot J.C."/>
        </authorList>
    </citation>
    <scope>NUCLEOTIDE SEQUENCE [LARGE SCALE GENOMIC DNA]</scope>
    <source>
        <strain evidence="2 3">SRW20</strain>
    </source>
</reference>
<proteinExistence type="predicted"/>
<protein>
    <submittedName>
        <fullName evidence="2">Uncharacterized protein</fullName>
    </submittedName>
</protein>
<keyword evidence="3" id="KW-1185">Reference proteome</keyword>
<gene>
    <name evidence="2" type="ORF">CVT26_009244</name>
</gene>
<feature type="region of interest" description="Disordered" evidence="1">
    <location>
        <begin position="46"/>
        <end position="67"/>
    </location>
</feature>
<dbReference type="EMBL" id="NHYE01000448">
    <property type="protein sequence ID" value="PPR05671.1"/>
    <property type="molecule type" value="Genomic_DNA"/>
</dbReference>
<evidence type="ECO:0000313" key="3">
    <source>
        <dbReference type="Proteomes" id="UP000284706"/>
    </source>
</evidence>